<comment type="caution">
    <text evidence="45">The sequence shown here is derived from an EMBL/GenBank/DDBJ whole genome shotgun (WGS) entry which is preliminary data.</text>
</comment>
<evidence type="ECO:0000256" key="22">
    <source>
        <dbReference type="ARBA" id="ARBA00022989"/>
    </source>
</evidence>
<evidence type="ECO:0000256" key="28">
    <source>
        <dbReference type="ARBA" id="ARBA00024320"/>
    </source>
</evidence>
<comment type="catalytic activity">
    <reaction evidence="36">
        <text>protoporphyrin IX(in) + ATP + H2O = protoporphyrin IX(out) + ADP + phosphate + H(+)</text>
        <dbReference type="Rhea" id="RHEA:61336"/>
        <dbReference type="ChEBI" id="CHEBI:15377"/>
        <dbReference type="ChEBI" id="CHEBI:15378"/>
        <dbReference type="ChEBI" id="CHEBI:30616"/>
        <dbReference type="ChEBI" id="CHEBI:43474"/>
        <dbReference type="ChEBI" id="CHEBI:57306"/>
        <dbReference type="ChEBI" id="CHEBI:456216"/>
    </reaction>
    <physiologicalReaction direction="left-to-right" evidence="36">
        <dbReference type="Rhea" id="RHEA:61337"/>
    </physiologicalReaction>
</comment>
<dbReference type="CDD" id="cd03253">
    <property type="entry name" value="ABCC_ATM1_transporter"/>
    <property type="match status" value="1"/>
</dbReference>
<evidence type="ECO:0000256" key="15">
    <source>
        <dbReference type="ARBA" id="ARBA00022692"/>
    </source>
</evidence>
<gene>
    <name evidence="45" type="ORF">FQN60_006934</name>
</gene>
<feature type="domain" description="ABC transmembrane type-1" evidence="44">
    <location>
        <begin position="256"/>
        <end position="546"/>
    </location>
</feature>
<dbReference type="PROSITE" id="PS50893">
    <property type="entry name" value="ABC_TRANSPORTER_2"/>
    <property type="match status" value="1"/>
</dbReference>
<keyword evidence="18" id="KW-1000">Mitochondrion outer membrane</keyword>
<accession>A0A5J5CHZ0</accession>
<sequence length="1215" mass="136248">MSPYAEVETPTKGERDEGCDGQAITSTGRQKSGVTSSRWTEAAAMGFIQSYCEANSSISHTWVDEGISPCFYFTLVPTILLTISFFLGTIHCIFYQKYGTAMEPKFIPRSRLFGFQLAVSVLLLIQFLGGMVWRAANGGELPGYVVLYGCFSVLGWAWAIAVLRVERRRALLMDRTRGHSIALLLFWAVAFSAENLAFISWYSPHWWWGLENNQQQSLLGRTEDNQSTWQGFRKKVRMLLPYMWPRGNIFLQLLVLFCLILLGLERVINVFVPIYYKNIVNELTDGSSWNALATTVCIYVLLKLMQGGGAGASGFISNLRAFLWIRVQQFTNRVVQVRLFSHLHSLSLRWHLGRKTGDVLRSIDRGTSSINSLLSYIVFSIIPTIVDIVVSIIYFVTYFNAWFGLIVFVCMALYLTLTIIITEWRTKYRRDMNQQDNNAKSRAVDSLLNFETVKYYNAESYEVSRFEDAILKYQVSEWKTQASLAFLNQTQNLIIGSGLLAGSLLCAYFVTEGKFQIGDFVLFGTYIIQLYTPLNWFGTYYRMIQKSFIDMESMFELFEEEEEVKDEVNAGSLVFTQGKVEFENVYFSYTNGKEILRDVSFTALPGQTVALVGPSGSGKSTIIRLLFRFYDVQGGCISIDGQDISKVKQTSLRAHIGVVPQDTVLFNNTIQDNIRYGRISASDQEVEEAALASDIHDKIMTFPEGYDTQVGERGLKLSGGEKQRVAIARTILKAPQIILLDEATSALDTQTERNIQASLAKVCVNRTTIVVAHRLSTIIGADQILVISDGRIAERGRHEELLFLPGHQKLSERVRKRLYYGLDKDVSLDGLSCPVTDIAVEIFQKSAPSPIRKLQKKYAAHVSREACISPCAMMLALVYIERLRHRNPEYLQKISSSDLFLISMMVASKYLYDEGEEEEVFNDEWGAAGKLDVKTVNNLEMNFLNAIEWSLFTEPNDLFDILSQLETSIAERQGMKRGWFTYTDLCVLLEQSAWSQALTAIYQHFTKVSCMLGLVYLTSVAGLIATSAVLHQLSLSRSSQSLLLPPAEISPDLSNQNAEAPSPALHLPPCVLANNSLNHQPGAIETGQDHGQSPPSVSSQTSILCLWGSMLASMGHIHPETDSDMEAPQTWSPVFFFCPGCLASLRPLQCRLRNTSTLFAHGSFDNHHATWLASSLLGWPEPGLNSRYTPPIQLGSCHPESMLPVDKAQALLMPG</sequence>
<evidence type="ECO:0000259" key="44">
    <source>
        <dbReference type="PROSITE" id="PS50929"/>
    </source>
</evidence>
<evidence type="ECO:0000256" key="10">
    <source>
        <dbReference type="ARBA" id="ARBA00004656"/>
    </source>
</evidence>
<dbReference type="InterPro" id="IPR032410">
    <property type="entry name" value="ABCB6_N"/>
</dbReference>
<dbReference type="InterPro" id="IPR036640">
    <property type="entry name" value="ABC1_TM_sf"/>
</dbReference>
<dbReference type="GO" id="GO:0005576">
    <property type="term" value="C:extracellular region"/>
    <property type="evidence" value="ECO:0007669"/>
    <property type="project" value="UniProtKB-SubCell"/>
</dbReference>
<dbReference type="GO" id="GO:0005886">
    <property type="term" value="C:plasma membrane"/>
    <property type="evidence" value="ECO:0007669"/>
    <property type="project" value="UniProtKB-SubCell"/>
</dbReference>
<dbReference type="AlphaFoldDB" id="A0A5J5CHZ0"/>
<keyword evidence="26" id="KW-1015">Disulfide bond</keyword>
<keyword evidence="46" id="KW-1185">Reference proteome</keyword>
<feature type="transmembrane region" description="Helical" evidence="42">
    <location>
        <begin position="71"/>
        <end position="94"/>
    </location>
</feature>
<dbReference type="PROSITE" id="PS50929">
    <property type="entry name" value="ABC_TM1F"/>
    <property type="match status" value="1"/>
</dbReference>
<evidence type="ECO:0000256" key="13">
    <source>
        <dbReference type="ARBA" id="ARBA00022475"/>
    </source>
</evidence>
<organism evidence="45 46">
    <name type="scientific">Etheostoma spectabile</name>
    <name type="common">orangethroat darter</name>
    <dbReference type="NCBI Taxonomy" id="54343"/>
    <lineage>
        <taxon>Eukaryota</taxon>
        <taxon>Metazoa</taxon>
        <taxon>Chordata</taxon>
        <taxon>Craniata</taxon>
        <taxon>Vertebrata</taxon>
        <taxon>Euteleostomi</taxon>
        <taxon>Actinopterygii</taxon>
        <taxon>Neopterygii</taxon>
        <taxon>Teleostei</taxon>
        <taxon>Neoteleostei</taxon>
        <taxon>Acanthomorphata</taxon>
        <taxon>Eupercaria</taxon>
        <taxon>Perciformes</taxon>
        <taxon>Percoidei</taxon>
        <taxon>Percidae</taxon>
        <taxon>Etheostomatinae</taxon>
        <taxon>Etheostoma</taxon>
    </lineage>
</organism>
<keyword evidence="25 42" id="KW-0472">Membrane</keyword>
<dbReference type="Pfam" id="PF00664">
    <property type="entry name" value="ABC_membrane"/>
    <property type="match status" value="1"/>
</dbReference>
<comment type="catalytic activity">
    <reaction evidence="37">
        <text>pheophorbide a(in) + ATP + H2O = pheophorbide a(out) + ADP + phosphate + H(+)</text>
        <dbReference type="Rhea" id="RHEA:61360"/>
        <dbReference type="ChEBI" id="CHEBI:15377"/>
        <dbReference type="ChEBI" id="CHEBI:15378"/>
        <dbReference type="ChEBI" id="CHEBI:30616"/>
        <dbReference type="ChEBI" id="CHEBI:43474"/>
        <dbReference type="ChEBI" id="CHEBI:58687"/>
        <dbReference type="ChEBI" id="CHEBI:456216"/>
    </reaction>
    <physiologicalReaction direction="left-to-right" evidence="37">
        <dbReference type="Rhea" id="RHEA:61361"/>
    </physiologicalReaction>
</comment>
<evidence type="ECO:0000256" key="21">
    <source>
        <dbReference type="ARBA" id="ARBA00022967"/>
    </source>
</evidence>
<dbReference type="GO" id="GO:0000139">
    <property type="term" value="C:Golgi membrane"/>
    <property type="evidence" value="ECO:0007669"/>
    <property type="project" value="UniProtKB-SubCell"/>
</dbReference>
<feature type="transmembrane region" description="Helical" evidence="42">
    <location>
        <begin position="249"/>
        <end position="268"/>
    </location>
</feature>
<dbReference type="GO" id="GO:0031901">
    <property type="term" value="C:early endosome membrane"/>
    <property type="evidence" value="ECO:0007669"/>
    <property type="project" value="UniProtKB-SubCell"/>
</dbReference>
<feature type="transmembrane region" description="Helical" evidence="42">
    <location>
        <begin position="493"/>
        <end position="511"/>
    </location>
</feature>
<dbReference type="GO" id="GO:0005789">
    <property type="term" value="C:endoplasmic reticulum membrane"/>
    <property type="evidence" value="ECO:0007669"/>
    <property type="project" value="UniProtKB-SubCell"/>
</dbReference>
<evidence type="ECO:0000256" key="37">
    <source>
        <dbReference type="ARBA" id="ARBA00048455"/>
    </source>
</evidence>
<keyword evidence="12" id="KW-0813">Transport</keyword>
<dbReference type="EMBL" id="VOFY01000024">
    <property type="protein sequence ID" value="KAA8579841.1"/>
    <property type="molecule type" value="Genomic_DNA"/>
</dbReference>
<comment type="catalytic activity">
    <reaction evidence="35">
        <text>uroporphyrin I(in) + ATP + H2O = uroporphyrin I(out) + ADP + phosphate + H(+)</text>
        <dbReference type="Rhea" id="RHEA:66772"/>
        <dbReference type="ChEBI" id="CHEBI:15377"/>
        <dbReference type="ChEBI" id="CHEBI:15378"/>
        <dbReference type="ChEBI" id="CHEBI:30616"/>
        <dbReference type="ChEBI" id="CHEBI:43474"/>
        <dbReference type="ChEBI" id="CHEBI:167480"/>
        <dbReference type="ChEBI" id="CHEBI:456216"/>
    </reaction>
    <physiologicalReaction direction="left-to-right" evidence="35">
        <dbReference type="Rhea" id="RHEA:66773"/>
    </physiologicalReaction>
</comment>
<comment type="similarity">
    <text evidence="29">Belongs to the ABC transporter superfamily. ABCB family. Heavy Metal importer (TC 3.A.1.210) subfamily.</text>
</comment>
<evidence type="ECO:0000256" key="17">
    <source>
        <dbReference type="ARBA" id="ARBA00022753"/>
    </source>
</evidence>
<evidence type="ECO:0000256" key="9">
    <source>
        <dbReference type="ARBA" id="ARBA00004653"/>
    </source>
</evidence>
<feature type="region of interest" description="Disordered" evidence="41">
    <location>
        <begin position="1"/>
        <end position="31"/>
    </location>
</feature>
<evidence type="ECO:0000256" key="12">
    <source>
        <dbReference type="ARBA" id="ARBA00022448"/>
    </source>
</evidence>
<evidence type="ECO:0000256" key="25">
    <source>
        <dbReference type="ARBA" id="ARBA00023136"/>
    </source>
</evidence>
<dbReference type="InterPro" id="IPR003593">
    <property type="entry name" value="AAA+_ATPase"/>
</dbReference>
<evidence type="ECO:0000256" key="7">
    <source>
        <dbReference type="ARBA" id="ARBA00004550"/>
    </source>
</evidence>
<keyword evidence="17" id="KW-0967">Endosome</keyword>
<evidence type="ECO:0000256" key="14">
    <source>
        <dbReference type="ARBA" id="ARBA00022525"/>
    </source>
</evidence>
<comment type="subcellular location">
    <subcellularLocation>
        <location evidence="8">Cell membrane</location>
        <topology evidence="8">Multi-pass membrane protein</topology>
    </subcellularLocation>
    <subcellularLocation>
        <location evidence="1">Early endosome membrane</location>
    </subcellularLocation>
    <subcellularLocation>
        <location evidence="6">Endoplasmic reticulum membrane</location>
        <topology evidence="6">Multi-pass membrane protein</topology>
    </subcellularLocation>
    <subcellularLocation>
        <location evidence="3">Endosome membrane</location>
        <topology evidence="3">Multi-pass membrane protein</topology>
    </subcellularLocation>
    <subcellularLocation>
        <location evidence="2">Endosome</location>
        <location evidence="2">Multivesicular body membrane</location>
    </subcellularLocation>
    <subcellularLocation>
        <location evidence="9">Golgi apparatus membrane</location>
        <topology evidence="9">Multi-pass membrane protein</topology>
    </subcellularLocation>
    <subcellularLocation>
        <location evidence="5">Late endosome membrane</location>
    </subcellularLocation>
    <subcellularLocation>
        <location evidence="10">Lysosome membrane</location>
    </subcellularLocation>
    <subcellularLocation>
        <location evidence="28">Melanosome membrane</location>
    </subcellularLocation>
    <subcellularLocation>
        <location evidence="4">Mitochondrion outer membrane</location>
        <topology evidence="4">Multi-pass membrane protein</topology>
    </subcellularLocation>
    <subcellularLocation>
        <location evidence="7">Secreted</location>
        <location evidence="7">Extracellular exosome</location>
    </subcellularLocation>
</comment>
<dbReference type="Gene3D" id="1.10.472.10">
    <property type="entry name" value="Cyclin-like"/>
    <property type="match status" value="1"/>
</dbReference>
<evidence type="ECO:0000256" key="8">
    <source>
        <dbReference type="ARBA" id="ARBA00004651"/>
    </source>
</evidence>
<evidence type="ECO:0000256" key="38">
    <source>
        <dbReference type="ARBA" id="ARBA00048510"/>
    </source>
</evidence>
<evidence type="ECO:0000256" key="6">
    <source>
        <dbReference type="ARBA" id="ARBA00004477"/>
    </source>
</evidence>
<evidence type="ECO:0000313" key="46">
    <source>
        <dbReference type="Proteomes" id="UP000327493"/>
    </source>
</evidence>
<dbReference type="Gene3D" id="3.40.50.300">
    <property type="entry name" value="P-loop containing nucleotide triphosphate hydrolases"/>
    <property type="match status" value="1"/>
</dbReference>
<keyword evidence="27" id="KW-0458">Lysosome</keyword>
<evidence type="ECO:0000256" key="27">
    <source>
        <dbReference type="ARBA" id="ARBA00023228"/>
    </source>
</evidence>
<evidence type="ECO:0000256" key="41">
    <source>
        <dbReference type="SAM" id="MobiDB-lite"/>
    </source>
</evidence>
<evidence type="ECO:0000256" key="4">
    <source>
        <dbReference type="ARBA" id="ARBA00004374"/>
    </source>
</evidence>
<dbReference type="EC" id="7.6.2.5" evidence="30"/>
<comment type="catalytic activity">
    <reaction evidence="38">
        <text>uroporphyrin III(in) + ATP + H2O = uroporphyrin III(out) + ADP + phosphate + H(+)</text>
        <dbReference type="Rhea" id="RHEA:66776"/>
        <dbReference type="ChEBI" id="CHEBI:15377"/>
        <dbReference type="ChEBI" id="CHEBI:15378"/>
        <dbReference type="ChEBI" id="CHEBI:30616"/>
        <dbReference type="ChEBI" id="CHEBI:43474"/>
        <dbReference type="ChEBI" id="CHEBI:167479"/>
        <dbReference type="ChEBI" id="CHEBI:456216"/>
    </reaction>
    <physiologicalReaction direction="left-to-right" evidence="38">
        <dbReference type="Rhea" id="RHEA:66777"/>
    </physiologicalReaction>
</comment>
<evidence type="ECO:0000256" key="18">
    <source>
        <dbReference type="ARBA" id="ARBA00022787"/>
    </source>
</evidence>
<dbReference type="GO" id="GO:0005741">
    <property type="term" value="C:mitochondrial outer membrane"/>
    <property type="evidence" value="ECO:0007669"/>
    <property type="project" value="UniProtKB-SubCell"/>
</dbReference>
<comment type="catalytic activity">
    <reaction evidence="34">
        <text>coproporphyrinogen III(in) + ATP + H2O = coproporphyrinogen III(out) + ADP + phosphate + H(+)</text>
        <dbReference type="Rhea" id="RHEA:66680"/>
        <dbReference type="ChEBI" id="CHEBI:15377"/>
        <dbReference type="ChEBI" id="CHEBI:15378"/>
        <dbReference type="ChEBI" id="CHEBI:30616"/>
        <dbReference type="ChEBI" id="CHEBI:43474"/>
        <dbReference type="ChEBI" id="CHEBI:57309"/>
        <dbReference type="ChEBI" id="CHEBI:456216"/>
    </reaction>
    <physiologicalReaction direction="left-to-right" evidence="34">
        <dbReference type="Rhea" id="RHEA:66681"/>
    </physiologicalReaction>
</comment>
<evidence type="ECO:0000256" key="36">
    <source>
        <dbReference type="ARBA" id="ARBA00048309"/>
    </source>
</evidence>
<comment type="catalytic activity">
    <reaction evidence="40">
        <text>coproporphyrin I(in) + ATP + H2O = coproporphyrin I(out) + ADP + phosphate + H(+)</text>
        <dbReference type="Rhea" id="RHEA:66768"/>
        <dbReference type="ChEBI" id="CHEBI:15377"/>
        <dbReference type="ChEBI" id="CHEBI:15378"/>
        <dbReference type="ChEBI" id="CHEBI:30616"/>
        <dbReference type="ChEBI" id="CHEBI:43474"/>
        <dbReference type="ChEBI" id="CHEBI:167478"/>
        <dbReference type="ChEBI" id="CHEBI:456216"/>
    </reaction>
    <physiologicalReaction direction="left-to-right" evidence="40">
        <dbReference type="Rhea" id="RHEA:66769"/>
    </physiologicalReaction>
</comment>
<comment type="catalytic activity">
    <reaction evidence="39">
        <text>coproporphyrin III(in) + ATP + H2O = coproporphyrin III(out) + ADP + phosphate + H(+)</text>
        <dbReference type="Rhea" id="RHEA:66664"/>
        <dbReference type="ChEBI" id="CHEBI:15377"/>
        <dbReference type="ChEBI" id="CHEBI:15378"/>
        <dbReference type="ChEBI" id="CHEBI:30616"/>
        <dbReference type="ChEBI" id="CHEBI:43474"/>
        <dbReference type="ChEBI" id="CHEBI:131725"/>
        <dbReference type="ChEBI" id="CHEBI:456216"/>
    </reaction>
    <physiologicalReaction direction="left-to-right" evidence="39">
        <dbReference type="Rhea" id="RHEA:66665"/>
    </physiologicalReaction>
</comment>
<evidence type="ECO:0000256" key="20">
    <source>
        <dbReference type="ARBA" id="ARBA00022840"/>
    </source>
</evidence>
<evidence type="ECO:0000256" key="26">
    <source>
        <dbReference type="ARBA" id="ARBA00023157"/>
    </source>
</evidence>
<evidence type="ECO:0000256" key="42">
    <source>
        <dbReference type="SAM" id="Phobius"/>
    </source>
</evidence>
<evidence type="ECO:0000313" key="45">
    <source>
        <dbReference type="EMBL" id="KAA8579841.1"/>
    </source>
</evidence>
<keyword evidence="13" id="KW-1003">Cell membrane</keyword>
<feature type="transmembrane region" description="Helical" evidence="42">
    <location>
        <begin position="184"/>
        <end position="203"/>
    </location>
</feature>
<dbReference type="PROSITE" id="PS00211">
    <property type="entry name" value="ABC_TRANSPORTER_1"/>
    <property type="match status" value="1"/>
</dbReference>
<keyword evidence="16" id="KW-0547">Nucleotide-binding</keyword>
<keyword evidence="15 42" id="KW-0812">Transmembrane</keyword>
<evidence type="ECO:0000256" key="35">
    <source>
        <dbReference type="ARBA" id="ARBA00047789"/>
    </source>
</evidence>
<keyword evidence="20" id="KW-0067">ATP-binding</keyword>
<keyword evidence="14" id="KW-0964">Secreted</keyword>
<evidence type="ECO:0000256" key="3">
    <source>
        <dbReference type="ARBA" id="ARBA00004337"/>
    </source>
</evidence>
<dbReference type="GO" id="GO:0019901">
    <property type="term" value="F:protein kinase binding"/>
    <property type="evidence" value="ECO:0007669"/>
    <property type="project" value="InterPro"/>
</dbReference>
<dbReference type="PANTHER" id="PTHR24221">
    <property type="entry name" value="ATP-BINDING CASSETTE SUB-FAMILY B"/>
    <property type="match status" value="1"/>
</dbReference>
<keyword evidence="21" id="KW-1278">Translocase</keyword>
<dbReference type="GO" id="GO:0005765">
    <property type="term" value="C:lysosomal membrane"/>
    <property type="evidence" value="ECO:0007669"/>
    <property type="project" value="UniProtKB-SubCell"/>
</dbReference>
<evidence type="ECO:0000256" key="29">
    <source>
        <dbReference type="ARBA" id="ARBA00024363"/>
    </source>
</evidence>
<dbReference type="GO" id="GO:0020037">
    <property type="term" value="F:heme binding"/>
    <property type="evidence" value="ECO:0007669"/>
    <property type="project" value="TreeGrafter"/>
</dbReference>
<feature type="transmembrane region" description="Helical" evidence="42">
    <location>
        <begin position="517"/>
        <end position="537"/>
    </location>
</feature>
<comment type="catalytic activity">
    <reaction evidence="33">
        <text>heme b(in) + ATP + H2O = heme b(out) + ADP + phosphate + H(+)</text>
        <dbReference type="Rhea" id="RHEA:19261"/>
        <dbReference type="ChEBI" id="CHEBI:15377"/>
        <dbReference type="ChEBI" id="CHEBI:15378"/>
        <dbReference type="ChEBI" id="CHEBI:30616"/>
        <dbReference type="ChEBI" id="CHEBI:43474"/>
        <dbReference type="ChEBI" id="CHEBI:60344"/>
        <dbReference type="ChEBI" id="CHEBI:456216"/>
        <dbReference type="EC" id="7.6.2.5"/>
    </reaction>
    <physiologicalReaction direction="left-to-right" evidence="33">
        <dbReference type="Rhea" id="RHEA:19262"/>
    </physiologicalReaction>
</comment>
<evidence type="ECO:0000256" key="11">
    <source>
        <dbReference type="ARBA" id="ARBA00011738"/>
    </source>
</evidence>
<dbReference type="Pfam" id="PF08613">
    <property type="entry name" value="Cyclin"/>
    <property type="match status" value="1"/>
</dbReference>
<evidence type="ECO:0000256" key="39">
    <source>
        <dbReference type="ARBA" id="ARBA00048636"/>
    </source>
</evidence>
<dbReference type="Pfam" id="PF00005">
    <property type="entry name" value="ABC_tran"/>
    <property type="match status" value="1"/>
</dbReference>
<dbReference type="InterPro" id="IPR003439">
    <property type="entry name" value="ABC_transporter-like_ATP-bd"/>
</dbReference>
<feature type="domain" description="ABC transporter" evidence="43">
    <location>
        <begin position="580"/>
        <end position="814"/>
    </location>
</feature>
<dbReference type="CDD" id="cd20557">
    <property type="entry name" value="CYCLIN_ScPCL1-like"/>
    <property type="match status" value="1"/>
</dbReference>
<dbReference type="GO" id="GO:0016887">
    <property type="term" value="F:ATP hydrolysis activity"/>
    <property type="evidence" value="ECO:0007669"/>
    <property type="project" value="InterPro"/>
</dbReference>
<dbReference type="SUPFAM" id="SSF90123">
    <property type="entry name" value="ABC transporter transmembrane region"/>
    <property type="match status" value="1"/>
</dbReference>
<dbReference type="GO" id="GO:0032585">
    <property type="term" value="C:multivesicular body membrane"/>
    <property type="evidence" value="ECO:0007669"/>
    <property type="project" value="UniProtKB-SubCell"/>
</dbReference>
<keyword evidence="22 42" id="KW-1133">Transmembrane helix</keyword>
<comment type="subunit">
    <text evidence="11">Homodimer.</text>
</comment>
<dbReference type="InterPro" id="IPR013922">
    <property type="entry name" value="Cyclin_PHO80-like"/>
</dbReference>
<dbReference type="Pfam" id="PF16185">
    <property type="entry name" value="MTABC_N"/>
    <property type="match status" value="1"/>
</dbReference>
<dbReference type="FunFam" id="3.40.50.300:FF:000186">
    <property type="entry name" value="ATP-binding cassette sub-family B member 7, mitochondrial"/>
    <property type="match status" value="1"/>
</dbReference>
<evidence type="ECO:0000256" key="2">
    <source>
        <dbReference type="ARBA" id="ARBA00004333"/>
    </source>
</evidence>
<feature type="transmembrane region" description="Helical" evidence="42">
    <location>
        <begin position="145"/>
        <end position="163"/>
    </location>
</feature>
<evidence type="ECO:0000256" key="23">
    <source>
        <dbReference type="ARBA" id="ARBA00023034"/>
    </source>
</evidence>
<keyword evidence="24" id="KW-0496">Mitochondrion</keyword>
<keyword evidence="19" id="KW-0256">Endoplasmic reticulum</keyword>
<dbReference type="Proteomes" id="UP000327493">
    <property type="component" value="Chromosome 24"/>
</dbReference>
<evidence type="ECO:0000256" key="1">
    <source>
        <dbReference type="ARBA" id="ARBA00004146"/>
    </source>
</evidence>
<reference evidence="45 46" key="1">
    <citation type="submission" date="2019-08" db="EMBL/GenBank/DDBJ databases">
        <title>A chromosome-level genome assembly, high-density linkage maps, and genome scans reveal the genomic architecture of hybrid incompatibilities underlying speciation via character displacement in darters (Percidae: Etheostominae).</title>
        <authorList>
            <person name="Moran R.L."/>
            <person name="Catchen J.M."/>
            <person name="Fuller R.C."/>
        </authorList>
    </citation>
    <scope>NUCLEOTIDE SEQUENCE [LARGE SCALE GENOMIC DNA]</scope>
    <source>
        <strain evidence="45">EspeVRDwgs_2016</strain>
        <tissue evidence="45">Muscle</tissue>
    </source>
</reference>
<dbReference type="Gene3D" id="1.20.1560.10">
    <property type="entry name" value="ABC transporter type 1, transmembrane domain"/>
    <property type="match status" value="1"/>
</dbReference>
<dbReference type="FunFam" id="1.20.1560.10:FF:000022">
    <property type="entry name" value="ATP-binding cassette sub-family B member 6, mitochondrial"/>
    <property type="match status" value="1"/>
</dbReference>
<dbReference type="SUPFAM" id="SSF52540">
    <property type="entry name" value="P-loop containing nucleoside triphosphate hydrolases"/>
    <property type="match status" value="1"/>
</dbReference>
<evidence type="ECO:0000256" key="19">
    <source>
        <dbReference type="ARBA" id="ARBA00022824"/>
    </source>
</evidence>
<name>A0A5J5CHZ0_9PERO</name>
<evidence type="ECO:0000256" key="30">
    <source>
        <dbReference type="ARBA" id="ARBA00024385"/>
    </source>
</evidence>
<feature type="transmembrane region" description="Helical" evidence="42">
    <location>
        <begin position="1008"/>
        <end position="1030"/>
    </location>
</feature>
<protein>
    <recommendedName>
        <fullName evidence="31">ATP-binding cassette sub-family B member 6</fullName>
        <ecNumber evidence="30">7.6.2.5</ecNumber>
    </recommendedName>
    <alternativeName>
        <fullName evidence="32">ABC-type heme transporter ABCB6</fullName>
    </alternativeName>
</protein>
<dbReference type="GO" id="GO:0015439">
    <property type="term" value="F:ABC-type heme transporter activity"/>
    <property type="evidence" value="ECO:0007669"/>
    <property type="project" value="UniProtKB-EC"/>
</dbReference>
<dbReference type="CDD" id="cd18581">
    <property type="entry name" value="ABC_6TM_ABCB6"/>
    <property type="match status" value="1"/>
</dbReference>
<evidence type="ECO:0000256" key="31">
    <source>
        <dbReference type="ARBA" id="ARBA00024439"/>
    </source>
</evidence>
<evidence type="ECO:0000256" key="5">
    <source>
        <dbReference type="ARBA" id="ARBA00004414"/>
    </source>
</evidence>
<evidence type="ECO:0000256" key="24">
    <source>
        <dbReference type="ARBA" id="ARBA00023128"/>
    </source>
</evidence>
<dbReference type="PANTHER" id="PTHR24221:SF654">
    <property type="entry name" value="ATP-BINDING CASSETTE SUB-FAMILY B MEMBER 6"/>
    <property type="match status" value="1"/>
</dbReference>
<keyword evidence="23" id="KW-0333">Golgi apparatus</keyword>
<evidence type="ECO:0000256" key="32">
    <source>
        <dbReference type="ARBA" id="ARBA00031413"/>
    </source>
</evidence>
<evidence type="ECO:0000256" key="34">
    <source>
        <dbReference type="ARBA" id="ARBA00047753"/>
    </source>
</evidence>
<evidence type="ECO:0000259" key="43">
    <source>
        <dbReference type="PROSITE" id="PS50893"/>
    </source>
</evidence>
<dbReference type="InterPro" id="IPR027417">
    <property type="entry name" value="P-loop_NTPase"/>
</dbReference>
<feature type="compositionally biased region" description="Basic and acidic residues" evidence="41">
    <location>
        <begin position="9"/>
        <end position="18"/>
    </location>
</feature>
<dbReference type="GO" id="GO:0033162">
    <property type="term" value="C:melanosome membrane"/>
    <property type="evidence" value="ECO:0007669"/>
    <property type="project" value="UniProtKB-SubCell"/>
</dbReference>
<evidence type="ECO:0000256" key="16">
    <source>
        <dbReference type="ARBA" id="ARBA00022741"/>
    </source>
</evidence>
<dbReference type="SMART" id="SM00382">
    <property type="entry name" value="AAA"/>
    <property type="match status" value="1"/>
</dbReference>
<feature type="transmembrane region" description="Helical" evidence="42">
    <location>
        <begin position="115"/>
        <end position="133"/>
    </location>
</feature>
<dbReference type="InterPro" id="IPR011527">
    <property type="entry name" value="ABC1_TM_dom"/>
</dbReference>
<dbReference type="GO" id="GO:0005524">
    <property type="term" value="F:ATP binding"/>
    <property type="evidence" value="ECO:0007669"/>
    <property type="project" value="UniProtKB-KW"/>
</dbReference>
<evidence type="ECO:0000256" key="40">
    <source>
        <dbReference type="ARBA" id="ARBA00049398"/>
    </source>
</evidence>
<feature type="transmembrane region" description="Helical" evidence="42">
    <location>
        <begin position="373"/>
        <end position="396"/>
    </location>
</feature>
<proteinExistence type="inferred from homology"/>
<dbReference type="InterPro" id="IPR017871">
    <property type="entry name" value="ABC_transporter-like_CS"/>
</dbReference>
<feature type="transmembrane region" description="Helical" evidence="42">
    <location>
        <begin position="402"/>
        <end position="422"/>
    </location>
</feature>
<dbReference type="InterPro" id="IPR039421">
    <property type="entry name" value="Type_1_exporter"/>
</dbReference>
<evidence type="ECO:0000256" key="33">
    <source>
        <dbReference type="ARBA" id="ARBA00047649"/>
    </source>
</evidence>